<reference evidence="1 2" key="1">
    <citation type="submission" date="2022-01" db="EMBL/GenBank/DDBJ databases">
        <authorList>
            <person name="Xiong W."/>
            <person name="Schranz E."/>
        </authorList>
    </citation>
    <scope>NUCLEOTIDE SEQUENCE [LARGE SCALE GENOMIC DNA]</scope>
</reference>
<organism evidence="1 2">
    <name type="scientific">Lactuca virosa</name>
    <dbReference type="NCBI Taxonomy" id="75947"/>
    <lineage>
        <taxon>Eukaryota</taxon>
        <taxon>Viridiplantae</taxon>
        <taxon>Streptophyta</taxon>
        <taxon>Embryophyta</taxon>
        <taxon>Tracheophyta</taxon>
        <taxon>Spermatophyta</taxon>
        <taxon>Magnoliopsida</taxon>
        <taxon>eudicotyledons</taxon>
        <taxon>Gunneridae</taxon>
        <taxon>Pentapetalae</taxon>
        <taxon>asterids</taxon>
        <taxon>campanulids</taxon>
        <taxon>Asterales</taxon>
        <taxon>Asteraceae</taxon>
        <taxon>Cichorioideae</taxon>
        <taxon>Cichorieae</taxon>
        <taxon>Lactucinae</taxon>
        <taxon>Lactuca</taxon>
    </lineage>
</organism>
<gene>
    <name evidence="1" type="ORF">LVIROSA_LOCUS14070</name>
</gene>
<protein>
    <submittedName>
        <fullName evidence="1">Uncharacterized protein</fullName>
    </submittedName>
</protein>
<proteinExistence type="predicted"/>
<sequence length="104" mass="11909">MNSSLLTSEHIVVMSSISDLKCEGVRSPLQVRIIRNWRHDVRRYETWYLAVDRFWQRTSNKPMDGMHYSPTKFNRDVLIPLPAITVVAVTNLKPSVSASSPLVP</sequence>
<name>A0AAU9MIY0_9ASTR</name>
<comment type="caution">
    <text evidence="1">The sequence shown here is derived from an EMBL/GenBank/DDBJ whole genome shotgun (WGS) entry which is preliminary data.</text>
</comment>
<dbReference type="Proteomes" id="UP001157418">
    <property type="component" value="Unassembled WGS sequence"/>
</dbReference>
<accession>A0AAU9MIY0</accession>
<keyword evidence="2" id="KW-1185">Reference proteome</keyword>
<evidence type="ECO:0000313" key="2">
    <source>
        <dbReference type="Proteomes" id="UP001157418"/>
    </source>
</evidence>
<evidence type="ECO:0000313" key="1">
    <source>
        <dbReference type="EMBL" id="CAH1427026.1"/>
    </source>
</evidence>
<dbReference type="AlphaFoldDB" id="A0AAU9MIY0"/>
<dbReference type="EMBL" id="CAKMRJ010002223">
    <property type="protein sequence ID" value="CAH1427026.1"/>
    <property type="molecule type" value="Genomic_DNA"/>
</dbReference>